<dbReference type="InterPro" id="IPR036770">
    <property type="entry name" value="Ankyrin_rpt-contain_sf"/>
</dbReference>
<evidence type="ECO:0000256" key="3">
    <source>
        <dbReference type="PROSITE-ProRule" id="PRU00023"/>
    </source>
</evidence>
<proteinExistence type="predicted"/>
<reference evidence="4 5" key="1">
    <citation type="submission" date="2018-08" db="EMBL/GenBank/DDBJ databases">
        <title>Lysobacter sp. zong2l5, whole genome shotgun sequence.</title>
        <authorList>
            <person name="Zhang X."/>
            <person name="Feng G."/>
            <person name="Zhu H."/>
        </authorList>
    </citation>
    <scope>NUCLEOTIDE SEQUENCE [LARGE SCALE GENOMIC DNA]</scope>
    <source>
        <strain evidence="5">zong2l5</strain>
    </source>
</reference>
<keyword evidence="2 3" id="KW-0040">ANK repeat</keyword>
<dbReference type="PANTHER" id="PTHR24201">
    <property type="entry name" value="ANK_REP_REGION DOMAIN-CONTAINING PROTEIN"/>
    <property type="match status" value="1"/>
</dbReference>
<dbReference type="PROSITE" id="PS50297">
    <property type="entry name" value="ANK_REP_REGION"/>
    <property type="match status" value="1"/>
</dbReference>
<evidence type="ECO:0000313" key="4">
    <source>
        <dbReference type="EMBL" id="RDZ29761.1"/>
    </source>
</evidence>
<dbReference type="OrthoDB" id="4539621at2"/>
<feature type="repeat" description="ANK" evidence="3">
    <location>
        <begin position="82"/>
        <end position="114"/>
    </location>
</feature>
<dbReference type="InterPro" id="IPR002110">
    <property type="entry name" value="Ankyrin_rpt"/>
</dbReference>
<feature type="repeat" description="ANK" evidence="3">
    <location>
        <begin position="149"/>
        <end position="181"/>
    </location>
</feature>
<dbReference type="Gene3D" id="1.25.40.20">
    <property type="entry name" value="Ankyrin repeat-containing domain"/>
    <property type="match status" value="2"/>
</dbReference>
<dbReference type="AlphaFoldDB" id="A0A371K727"/>
<dbReference type="EMBL" id="QTSU01000001">
    <property type="protein sequence ID" value="RDZ29761.1"/>
    <property type="molecule type" value="Genomic_DNA"/>
</dbReference>
<sequence>MLATETRPHAQQIFADPAVAALAEAVAQGDDSRVRALAAGTDLSARGDKNVTLLQWALLNQRLDSLKALLDAGADPKQPGVDGDTVVHLAAMANDASYLTELLARGVDPNVRNPESGAGPLRSALMGEREAQFHALLAAGADPNLADRVGNTPLHTAGQINEPARALDLLKAGADPKARNAQGATFQRYLFMTRASLLNAQTRQRREEVEAWLTSHGVALEGPR</sequence>
<accession>A0A371K727</accession>
<organism evidence="4 5">
    <name type="scientific">Lysobacter silvisoli</name>
    <dbReference type="NCBI Taxonomy" id="2293254"/>
    <lineage>
        <taxon>Bacteria</taxon>
        <taxon>Pseudomonadati</taxon>
        <taxon>Pseudomonadota</taxon>
        <taxon>Gammaproteobacteria</taxon>
        <taxon>Lysobacterales</taxon>
        <taxon>Lysobacteraceae</taxon>
        <taxon>Lysobacter</taxon>
    </lineage>
</organism>
<dbReference type="RefSeq" id="WP_115859200.1">
    <property type="nucleotide sequence ID" value="NZ_QTSU01000001.1"/>
</dbReference>
<protein>
    <submittedName>
        <fullName evidence="4">Phospholipase</fullName>
    </submittedName>
</protein>
<dbReference type="PROSITE" id="PS50088">
    <property type="entry name" value="ANK_REPEAT"/>
    <property type="match status" value="2"/>
</dbReference>
<dbReference type="Proteomes" id="UP000264492">
    <property type="component" value="Unassembled WGS sequence"/>
</dbReference>
<dbReference type="InterPro" id="IPR050776">
    <property type="entry name" value="Ank_Repeat/CDKN_Inhibitor"/>
</dbReference>
<comment type="caution">
    <text evidence="4">The sequence shown here is derived from an EMBL/GenBank/DDBJ whole genome shotgun (WGS) entry which is preliminary data.</text>
</comment>
<name>A0A371K727_9GAMM</name>
<keyword evidence="5" id="KW-1185">Reference proteome</keyword>
<evidence type="ECO:0000313" key="5">
    <source>
        <dbReference type="Proteomes" id="UP000264492"/>
    </source>
</evidence>
<evidence type="ECO:0000256" key="1">
    <source>
        <dbReference type="ARBA" id="ARBA00022737"/>
    </source>
</evidence>
<evidence type="ECO:0000256" key="2">
    <source>
        <dbReference type="ARBA" id="ARBA00023043"/>
    </source>
</evidence>
<gene>
    <name evidence="4" type="ORF">DX914_08975</name>
</gene>
<dbReference type="SMART" id="SM00248">
    <property type="entry name" value="ANK"/>
    <property type="match status" value="4"/>
</dbReference>
<dbReference type="SUPFAM" id="SSF48403">
    <property type="entry name" value="Ankyrin repeat"/>
    <property type="match status" value="1"/>
</dbReference>
<dbReference type="Pfam" id="PF12796">
    <property type="entry name" value="Ank_2"/>
    <property type="match status" value="1"/>
</dbReference>
<keyword evidence="1" id="KW-0677">Repeat</keyword>